<dbReference type="AlphaFoldDB" id="A0A2G9TLE5"/>
<keyword evidence="2" id="KW-1185">Reference proteome</keyword>
<gene>
    <name evidence="1" type="ORF">TELCIR_19790</name>
</gene>
<evidence type="ECO:0000313" key="2">
    <source>
        <dbReference type="Proteomes" id="UP000230423"/>
    </source>
</evidence>
<dbReference type="Proteomes" id="UP000230423">
    <property type="component" value="Unassembled WGS sequence"/>
</dbReference>
<dbReference type="EMBL" id="KZ359943">
    <property type="protein sequence ID" value="PIO58767.1"/>
    <property type="molecule type" value="Genomic_DNA"/>
</dbReference>
<reference evidence="1 2" key="1">
    <citation type="submission" date="2015-09" db="EMBL/GenBank/DDBJ databases">
        <title>Draft genome of the parasitic nematode Teladorsagia circumcincta isolate WARC Sus (inbred).</title>
        <authorList>
            <person name="Mitreva M."/>
        </authorList>
    </citation>
    <scope>NUCLEOTIDE SEQUENCE [LARGE SCALE GENOMIC DNA]</scope>
    <source>
        <strain evidence="1 2">S</strain>
    </source>
</reference>
<protein>
    <submittedName>
        <fullName evidence="1">Uncharacterized protein</fullName>
    </submittedName>
</protein>
<accession>A0A2G9TLE5</accession>
<sequence length="74" mass="7889">MKDLLKSGQLGFGCLETWLLLKLTDGNVHIAEASNYSSSGMFDPFIISLGTGTFVDLNTGGTIHASMNGKDVHD</sequence>
<dbReference type="Gene3D" id="3.30.420.40">
    <property type="match status" value="1"/>
</dbReference>
<dbReference type="OrthoDB" id="6278781at2759"/>
<organism evidence="1 2">
    <name type="scientific">Teladorsagia circumcincta</name>
    <name type="common">Brown stomach worm</name>
    <name type="synonym">Ostertagia circumcincta</name>
    <dbReference type="NCBI Taxonomy" id="45464"/>
    <lineage>
        <taxon>Eukaryota</taxon>
        <taxon>Metazoa</taxon>
        <taxon>Ecdysozoa</taxon>
        <taxon>Nematoda</taxon>
        <taxon>Chromadorea</taxon>
        <taxon>Rhabditida</taxon>
        <taxon>Rhabditina</taxon>
        <taxon>Rhabditomorpha</taxon>
        <taxon>Strongyloidea</taxon>
        <taxon>Trichostrongylidae</taxon>
        <taxon>Teladorsagia</taxon>
    </lineage>
</organism>
<evidence type="ECO:0000313" key="1">
    <source>
        <dbReference type="EMBL" id="PIO58767.1"/>
    </source>
</evidence>
<proteinExistence type="predicted"/>
<name>A0A2G9TLE5_TELCI</name>